<dbReference type="EMBL" id="JBHTCR010000005">
    <property type="protein sequence ID" value="MFC7347569.1"/>
    <property type="molecule type" value="Genomic_DNA"/>
</dbReference>
<proteinExistence type="predicted"/>
<accession>A0ABW2M251</accession>
<evidence type="ECO:0000313" key="2">
    <source>
        <dbReference type="Proteomes" id="UP001596550"/>
    </source>
</evidence>
<evidence type="ECO:0000313" key="1">
    <source>
        <dbReference type="EMBL" id="MFC7347569.1"/>
    </source>
</evidence>
<keyword evidence="2" id="KW-1185">Reference proteome</keyword>
<sequence length="170" mass="19823">MKNVLFLLFLIPLLSNCQTEKVTISKYPAHVGNIEFDQNIDDPNFKRCILDDRYAYQYYNDSKGFQYKGEKLAIIEKLNKSNILSDKNSNGYITVKFLVNCQGKTGLFRVQQINNDYQEVDLDNQLKDKLLTFTKSLDGWMSKEIDGKKIDYYQYVTYKIVDGKISEILP</sequence>
<name>A0ABW2M251_9FLAO</name>
<dbReference type="Proteomes" id="UP001596550">
    <property type="component" value="Unassembled WGS sequence"/>
</dbReference>
<organism evidence="1 2">
    <name type="scientific">Chryseobacterium zhengzhouense</name>
    <dbReference type="NCBI Taxonomy" id="1636086"/>
    <lineage>
        <taxon>Bacteria</taxon>
        <taxon>Pseudomonadati</taxon>
        <taxon>Bacteroidota</taxon>
        <taxon>Flavobacteriia</taxon>
        <taxon>Flavobacteriales</taxon>
        <taxon>Weeksellaceae</taxon>
        <taxon>Chryseobacterium group</taxon>
        <taxon>Chryseobacterium</taxon>
    </lineage>
</organism>
<reference evidence="2" key="1">
    <citation type="journal article" date="2019" name="Int. J. Syst. Evol. Microbiol.">
        <title>The Global Catalogue of Microorganisms (GCM) 10K type strain sequencing project: providing services to taxonomists for standard genome sequencing and annotation.</title>
        <authorList>
            <consortium name="The Broad Institute Genomics Platform"/>
            <consortium name="The Broad Institute Genome Sequencing Center for Infectious Disease"/>
            <person name="Wu L."/>
            <person name="Ma J."/>
        </authorList>
    </citation>
    <scope>NUCLEOTIDE SEQUENCE [LARGE SCALE GENOMIC DNA]</scope>
    <source>
        <strain evidence="2">CCUG 54781</strain>
    </source>
</reference>
<comment type="caution">
    <text evidence="1">The sequence shown here is derived from an EMBL/GenBank/DDBJ whole genome shotgun (WGS) entry which is preliminary data.</text>
</comment>
<gene>
    <name evidence="1" type="ORF">ACFQO9_12640</name>
</gene>
<protein>
    <submittedName>
        <fullName evidence="1">Uncharacterized protein</fullName>
    </submittedName>
</protein>